<evidence type="ECO:0000313" key="1">
    <source>
        <dbReference type="EMBL" id="KAK1862024.1"/>
    </source>
</evidence>
<reference evidence="1" key="1">
    <citation type="submission" date="2019-11" db="EMBL/GenBank/DDBJ databases">
        <title>Nori genome reveals adaptations in red seaweeds to the harsh intertidal environment.</title>
        <authorList>
            <person name="Wang D."/>
            <person name="Mao Y."/>
        </authorList>
    </citation>
    <scope>NUCLEOTIDE SEQUENCE</scope>
    <source>
        <tissue evidence="1">Gametophyte</tissue>
    </source>
</reference>
<protein>
    <submittedName>
        <fullName evidence="1">Uncharacterized protein</fullName>
    </submittedName>
</protein>
<dbReference type="EMBL" id="CM020618">
    <property type="protein sequence ID" value="KAK1862024.1"/>
    <property type="molecule type" value="Genomic_DNA"/>
</dbReference>
<proteinExistence type="predicted"/>
<name>A0ACC3BVG6_PYRYE</name>
<evidence type="ECO:0000313" key="2">
    <source>
        <dbReference type="Proteomes" id="UP000798662"/>
    </source>
</evidence>
<dbReference type="Proteomes" id="UP000798662">
    <property type="component" value="Chromosome 1"/>
</dbReference>
<gene>
    <name evidence="1" type="ORF">I4F81_004600</name>
</gene>
<accession>A0ACC3BVG6</accession>
<organism evidence="1 2">
    <name type="scientific">Pyropia yezoensis</name>
    <name type="common">Susabi-nori</name>
    <name type="synonym">Porphyra yezoensis</name>
    <dbReference type="NCBI Taxonomy" id="2788"/>
    <lineage>
        <taxon>Eukaryota</taxon>
        <taxon>Rhodophyta</taxon>
        <taxon>Bangiophyceae</taxon>
        <taxon>Bangiales</taxon>
        <taxon>Bangiaceae</taxon>
        <taxon>Pyropia</taxon>
    </lineage>
</organism>
<sequence>MSSPCAGFCMLPSHAGRTGFLTWTNAQFAMVHLFLFLYASFANSWWWRDVTWPQFVACLAVAPQAAVAIGQLASGAGAFLFTAGPVDRVWPLSPTPAGHVR</sequence>
<comment type="caution">
    <text evidence="1">The sequence shown here is derived from an EMBL/GenBank/DDBJ whole genome shotgun (WGS) entry which is preliminary data.</text>
</comment>
<keyword evidence="2" id="KW-1185">Reference proteome</keyword>